<dbReference type="EMBL" id="DSRU01000183">
    <property type="protein sequence ID" value="HFM98600.1"/>
    <property type="molecule type" value="Genomic_DNA"/>
</dbReference>
<organism evidence="2">
    <name type="scientific">Oscillatoriales cyanobacterium SpSt-418</name>
    <dbReference type="NCBI Taxonomy" id="2282169"/>
    <lineage>
        <taxon>Bacteria</taxon>
        <taxon>Bacillati</taxon>
        <taxon>Cyanobacteriota</taxon>
        <taxon>Cyanophyceae</taxon>
        <taxon>Oscillatoriophycideae</taxon>
        <taxon>Oscillatoriales</taxon>
    </lineage>
</organism>
<feature type="compositionally biased region" description="Low complexity" evidence="1">
    <location>
        <begin position="53"/>
        <end position="67"/>
    </location>
</feature>
<protein>
    <submittedName>
        <fullName evidence="2">Uncharacterized protein</fullName>
    </submittedName>
</protein>
<accession>A0A7C3PI61</accession>
<sequence>MSGLFNFLGKLFSGILGFVGGLFGGKKSGGYYLELEDAKGQGAVAPAAVAPAASNPKPAAATTQPPKVTEPVTDGKVAVSAATQVVEENVKPIVNEVKQVTTTKANKAKPVAPTNTNNGLNLPEPKVTNFATDYLAAPTAAGRRRPGANMKSFLDMAKQVKTSG</sequence>
<gene>
    <name evidence="2" type="ORF">ENR64_12765</name>
</gene>
<comment type="caution">
    <text evidence="2">The sequence shown here is derived from an EMBL/GenBank/DDBJ whole genome shotgun (WGS) entry which is preliminary data.</text>
</comment>
<name>A0A7C3PI61_9CYAN</name>
<feature type="region of interest" description="Disordered" evidence="1">
    <location>
        <begin position="53"/>
        <end position="72"/>
    </location>
</feature>
<dbReference type="AlphaFoldDB" id="A0A7C3PI61"/>
<feature type="region of interest" description="Disordered" evidence="1">
    <location>
        <begin position="103"/>
        <end position="124"/>
    </location>
</feature>
<reference evidence="2" key="1">
    <citation type="journal article" date="2020" name="mSystems">
        <title>Genome- and Community-Level Interaction Insights into Carbon Utilization and Element Cycling Functions of Hydrothermarchaeota in Hydrothermal Sediment.</title>
        <authorList>
            <person name="Zhou Z."/>
            <person name="Liu Y."/>
            <person name="Xu W."/>
            <person name="Pan J."/>
            <person name="Luo Z.H."/>
            <person name="Li M."/>
        </authorList>
    </citation>
    <scope>NUCLEOTIDE SEQUENCE [LARGE SCALE GENOMIC DNA]</scope>
    <source>
        <strain evidence="2">SpSt-418</strain>
    </source>
</reference>
<evidence type="ECO:0000313" key="2">
    <source>
        <dbReference type="EMBL" id="HFM98600.1"/>
    </source>
</evidence>
<proteinExistence type="predicted"/>
<evidence type="ECO:0000256" key="1">
    <source>
        <dbReference type="SAM" id="MobiDB-lite"/>
    </source>
</evidence>